<evidence type="ECO:0000256" key="7">
    <source>
        <dbReference type="ARBA" id="ARBA00074360"/>
    </source>
</evidence>
<dbReference type="InterPro" id="IPR036869">
    <property type="entry name" value="J_dom_sf"/>
</dbReference>
<comment type="subcellular location">
    <subcellularLocation>
        <location evidence="2">Cytoplasm</location>
    </subcellularLocation>
    <subcellularLocation>
        <location evidence="1">Nucleus</location>
    </subcellularLocation>
</comment>
<dbReference type="InterPro" id="IPR034254">
    <property type="entry name" value="DNAJC17_RRM"/>
</dbReference>
<dbReference type="Pfam" id="PF00076">
    <property type="entry name" value="RRM_1"/>
    <property type="match status" value="1"/>
</dbReference>
<dbReference type="SUPFAM" id="SSF46565">
    <property type="entry name" value="Chaperone J-domain"/>
    <property type="match status" value="1"/>
</dbReference>
<feature type="domain" description="RRM" evidence="11">
    <location>
        <begin position="177"/>
        <end position="236"/>
    </location>
</feature>
<dbReference type="GO" id="GO:0005737">
    <property type="term" value="C:cytoplasm"/>
    <property type="evidence" value="ECO:0007669"/>
    <property type="project" value="UniProtKB-SubCell"/>
</dbReference>
<evidence type="ECO:0000256" key="1">
    <source>
        <dbReference type="ARBA" id="ARBA00004123"/>
    </source>
</evidence>
<dbReference type="InterPro" id="IPR035979">
    <property type="entry name" value="RBD_domain_sf"/>
</dbReference>
<evidence type="ECO:0000256" key="4">
    <source>
        <dbReference type="ARBA" id="ARBA00023186"/>
    </source>
</evidence>
<proteinExistence type="predicted"/>
<sequence>MKVTNLLGRGDFQVKKAYRQKALSCHPDKNPDNPKAAELFHQLSQALEVLTDAAARAAYDKVRKAKKQAAERTQKLDERRKKVKLDLEARERQAQTLGSKEEEESGSTRTLEQEIERLREEGSRQLEEQQRLIREQIRQEQEQRLRGMAENPENKETPKLKLKWKSKKEAESQGGYSRDVLLRLFQKYGEVLNLVLSSKKAGTAVVEFATVKAAELAVQNEVGLVDNPLKISWLEGRPQSTMGHHHPGLSQGSVVSERDYESLVMMRMRQAAERQQLITQMQQEDQAGQPTYRVWAYPSVALVSGLCPGLALPPREWADPREALHLVRVSGQQSRGAASHHSPLLAWTSYAGPTHPVLELCSTGAPSSLPGAAWLVSPSVFDRIGPPPGPVPGLKLEGQLGAPGPGAPLQRRGDWRSSAWEGHSLCRHHTSVWPTPVMLSTRKPLRSSLSKTIRGGTLLFEAPRCCISSGSECSSPTMVGPTSCKGMVRASRPGSFPGLCVGRRRQPLRLRDCYQQPRVQLLRLWPPVAPILERLVREPLDRPIRSGRP</sequence>
<dbReference type="OrthoDB" id="259708at2759"/>
<dbReference type="AlphaFoldDB" id="A0A212CUZ8"/>
<dbReference type="PANTHER" id="PTHR44313">
    <property type="entry name" value="DNAJ HOMOLOG SUBFAMILY C MEMBER 17"/>
    <property type="match status" value="1"/>
</dbReference>
<keyword evidence="8" id="KW-0694">RNA-binding</keyword>
<dbReference type="SUPFAM" id="SSF54928">
    <property type="entry name" value="RNA-binding domain, RBD"/>
    <property type="match status" value="1"/>
</dbReference>
<keyword evidence="13" id="KW-1185">Reference proteome</keyword>
<dbReference type="GO" id="GO:0000390">
    <property type="term" value="P:spliceosomal complex disassembly"/>
    <property type="evidence" value="ECO:0007669"/>
    <property type="project" value="TreeGrafter"/>
</dbReference>
<dbReference type="SMART" id="SM00271">
    <property type="entry name" value="DnaJ"/>
    <property type="match status" value="1"/>
</dbReference>
<evidence type="ECO:0000259" key="11">
    <source>
        <dbReference type="PROSITE" id="PS50102"/>
    </source>
</evidence>
<evidence type="ECO:0000256" key="5">
    <source>
        <dbReference type="ARBA" id="ARBA00023242"/>
    </source>
</evidence>
<accession>A0A212CUZ8</accession>
<keyword evidence="3" id="KW-0963">Cytoplasm</keyword>
<dbReference type="Pfam" id="PF00226">
    <property type="entry name" value="DnaJ"/>
    <property type="match status" value="1"/>
</dbReference>
<keyword evidence="4" id="KW-0143">Chaperone</keyword>
<evidence type="ECO:0000256" key="2">
    <source>
        <dbReference type="ARBA" id="ARBA00004496"/>
    </source>
</evidence>
<dbReference type="InterPro" id="IPR001623">
    <property type="entry name" value="DnaJ_domain"/>
</dbReference>
<dbReference type="GO" id="GO:0005681">
    <property type="term" value="C:spliceosomal complex"/>
    <property type="evidence" value="ECO:0007669"/>
    <property type="project" value="TreeGrafter"/>
</dbReference>
<evidence type="ECO:0000313" key="13">
    <source>
        <dbReference type="Proteomes" id="UP000242450"/>
    </source>
</evidence>
<dbReference type="InterPro" id="IPR012677">
    <property type="entry name" value="Nucleotide-bd_a/b_plait_sf"/>
</dbReference>
<protein>
    <recommendedName>
        <fullName evidence="7">DnaJ homolog subfamily C member 17</fullName>
    </recommendedName>
</protein>
<gene>
    <name evidence="12" type="ORF">Celaphus_00006371</name>
</gene>
<dbReference type="EMBL" id="MKHE01000012">
    <property type="protein sequence ID" value="OWK09694.1"/>
    <property type="molecule type" value="Genomic_DNA"/>
</dbReference>
<comment type="function">
    <text evidence="6">May negatively affect PAX8-induced thyroglobulin/TG transcription.</text>
</comment>
<organism evidence="12 13">
    <name type="scientific">Cervus elaphus hippelaphus</name>
    <name type="common">European red deer</name>
    <dbReference type="NCBI Taxonomy" id="46360"/>
    <lineage>
        <taxon>Eukaryota</taxon>
        <taxon>Metazoa</taxon>
        <taxon>Chordata</taxon>
        <taxon>Craniata</taxon>
        <taxon>Vertebrata</taxon>
        <taxon>Euteleostomi</taxon>
        <taxon>Mammalia</taxon>
        <taxon>Eutheria</taxon>
        <taxon>Laurasiatheria</taxon>
        <taxon>Artiodactyla</taxon>
        <taxon>Ruminantia</taxon>
        <taxon>Pecora</taxon>
        <taxon>Cervidae</taxon>
        <taxon>Cervinae</taxon>
        <taxon>Cervus</taxon>
    </lineage>
</organism>
<keyword evidence="5" id="KW-0539">Nucleus</keyword>
<evidence type="ECO:0000259" key="10">
    <source>
        <dbReference type="PROSITE" id="PS50076"/>
    </source>
</evidence>
<name>A0A212CUZ8_CEREH</name>
<dbReference type="GO" id="GO:0003723">
    <property type="term" value="F:RNA binding"/>
    <property type="evidence" value="ECO:0007669"/>
    <property type="project" value="UniProtKB-UniRule"/>
</dbReference>
<reference evidence="12 13" key="1">
    <citation type="journal article" date="2018" name="Mol. Genet. Genomics">
        <title>The red deer Cervus elaphus genome CerEla1.0: sequencing, annotating, genes, and chromosomes.</title>
        <authorList>
            <person name="Bana N.A."/>
            <person name="Nyiri A."/>
            <person name="Nagy J."/>
            <person name="Frank K."/>
            <person name="Nagy T."/>
            <person name="Steger V."/>
            <person name="Schiller M."/>
            <person name="Lakatos P."/>
            <person name="Sugar L."/>
            <person name="Horn P."/>
            <person name="Barta E."/>
            <person name="Orosz L."/>
        </authorList>
    </citation>
    <scope>NUCLEOTIDE SEQUENCE [LARGE SCALE GENOMIC DNA]</scope>
    <source>
        <strain evidence="12">Hungarian</strain>
    </source>
</reference>
<dbReference type="PRINTS" id="PR00625">
    <property type="entry name" value="JDOMAIN"/>
</dbReference>
<dbReference type="PROSITE" id="PS50102">
    <property type="entry name" value="RRM"/>
    <property type="match status" value="1"/>
</dbReference>
<dbReference type="PANTHER" id="PTHR44313:SF1">
    <property type="entry name" value="DNAJ HOMOLOG SUBFAMILY C MEMBER 17"/>
    <property type="match status" value="1"/>
</dbReference>
<evidence type="ECO:0000256" key="3">
    <source>
        <dbReference type="ARBA" id="ARBA00022490"/>
    </source>
</evidence>
<dbReference type="Gene3D" id="3.30.70.330">
    <property type="match status" value="1"/>
</dbReference>
<evidence type="ECO:0000256" key="6">
    <source>
        <dbReference type="ARBA" id="ARBA00053783"/>
    </source>
</evidence>
<dbReference type="PROSITE" id="PS50076">
    <property type="entry name" value="DNAJ_2"/>
    <property type="match status" value="1"/>
</dbReference>
<evidence type="ECO:0000313" key="12">
    <source>
        <dbReference type="EMBL" id="OWK09694.1"/>
    </source>
</evidence>
<dbReference type="Proteomes" id="UP000242450">
    <property type="component" value="Chromosome 12"/>
</dbReference>
<feature type="region of interest" description="Disordered" evidence="9">
    <location>
        <begin position="87"/>
        <end position="113"/>
    </location>
</feature>
<dbReference type="CDD" id="cd06257">
    <property type="entry name" value="DnaJ"/>
    <property type="match status" value="1"/>
</dbReference>
<feature type="domain" description="J" evidence="10">
    <location>
        <begin position="1"/>
        <end position="63"/>
    </location>
</feature>
<dbReference type="Gene3D" id="1.10.287.110">
    <property type="entry name" value="DnaJ domain"/>
    <property type="match status" value="1"/>
</dbReference>
<feature type="region of interest" description="Disordered" evidence="9">
    <location>
        <begin position="143"/>
        <end position="168"/>
    </location>
</feature>
<feature type="compositionally biased region" description="Basic and acidic residues" evidence="9">
    <location>
        <begin position="143"/>
        <end position="159"/>
    </location>
</feature>
<dbReference type="InterPro" id="IPR052094">
    <property type="entry name" value="Pre-mRNA-splicing_ERAD"/>
</dbReference>
<evidence type="ECO:0000256" key="9">
    <source>
        <dbReference type="SAM" id="MobiDB-lite"/>
    </source>
</evidence>
<dbReference type="InterPro" id="IPR000504">
    <property type="entry name" value="RRM_dom"/>
</dbReference>
<comment type="caution">
    <text evidence="12">The sequence shown here is derived from an EMBL/GenBank/DDBJ whole genome shotgun (WGS) entry which is preliminary data.</text>
</comment>
<evidence type="ECO:0000256" key="8">
    <source>
        <dbReference type="PROSITE-ProRule" id="PRU00176"/>
    </source>
</evidence>
<dbReference type="CDD" id="cd12429">
    <property type="entry name" value="RRM_DNAJC17"/>
    <property type="match status" value="1"/>
</dbReference>
<dbReference type="FunFam" id="1.10.287.110:FF:000059">
    <property type="entry name" value="dnaJ homolog subfamily C member 17"/>
    <property type="match status" value="1"/>
</dbReference>